<accession>A0A9D4FE63</accession>
<reference evidence="1" key="2">
    <citation type="submission" date="2020-11" db="EMBL/GenBank/DDBJ databases">
        <authorList>
            <person name="McCartney M.A."/>
            <person name="Auch B."/>
            <person name="Kono T."/>
            <person name="Mallez S."/>
            <person name="Becker A."/>
            <person name="Gohl D.M."/>
            <person name="Silverstein K.A.T."/>
            <person name="Koren S."/>
            <person name="Bechman K.B."/>
            <person name="Herman A."/>
            <person name="Abrahante J.E."/>
            <person name="Garbe J."/>
        </authorList>
    </citation>
    <scope>NUCLEOTIDE SEQUENCE</scope>
    <source>
        <strain evidence="1">Duluth1</strain>
        <tissue evidence="1">Whole animal</tissue>
    </source>
</reference>
<sequence length="59" mass="7040">MSLLMMPIHGAERPPKALEAELDIDQLVDNSVGRRQRNQYRECDRKIFYAWRKYEAKDS</sequence>
<gene>
    <name evidence="1" type="ORF">DPMN_148513</name>
</gene>
<dbReference type="AlphaFoldDB" id="A0A9D4FE63"/>
<comment type="caution">
    <text evidence="1">The sequence shown here is derived from an EMBL/GenBank/DDBJ whole genome shotgun (WGS) entry which is preliminary data.</text>
</comment>
<name>A0A9D4FE63_DREPO</name>
<evidence type="ECO:0000313" key="1">
    <source>
        <dbReference type="EMBL" id="KAH3794970.1"/>
    </source>
</evidence>
<evidence type="ECO:0000313" key="2">
    <source>
        <dbReference type="Proteomes" id="UP000828390"/>
    </source>
</evidence>
<organism evidence="1 2">
    <name type="scientific">Dreissena polymorpha</name>
    <name type="common">Zebra mussel</name>
    <name type="synonym">Mytilus polymorpha</name>
    <dbReference type="NCBI Taxonomy" id="45954"/>
    <lineage>
        <taxon>Eukaryota</taxon>
        <taxon>Metazoa</taxon>
        <taxon>Spiralia</taxon>
        <taxon>Lophotrochozoa</taxon>
        <taxon>Mollusca</taxon>
        <taxon>Bivalvia</taxon>
        <taxon>Autobranchia</taxon>
        <taxon>Heteroconchia</taxon>
        <taxon>Euheterodonta</taxon>
        <taxon>Imparidentia</taxon>
        <taxon>Neoheterodontei</taxon>
        <taxon>Myida</taxon>
        <taxon>Dreissenoidea</taxon>
        <taxon>Dreissenidae</taxon>
        <taxon>Dreissena</taxon>
    </lineage>
</organism>
<keyword evidence="2" id="KW-1185">Reference proteome</keyword>
<dbReference type="Proteomes" id="UP000828390">
    <property type="component" value="Unassembled WGS sequence"/>
</dbReference>
<protein>
    <submittedName>
        <fullName evidence="1">Uncharacterized protein</fullName>
    </submittedName>
</protein>
<reference evidence="1" key="1">
    <citation type="journal article" date="2019" name="bioRxiv">
        <title>The Genome of the Zebra Mussel, Dreissena polymorpha: A Resource for Invasive Species Research.</title>
        <authorList>
            <person name="McCartney M.A."/>
            <person name="Auch B."/>
            <person name="Kono T."/>
            <person name="Mallez S."/>
            <person name="Zhang Y."/>
            <person name="Obille A."/>
            <person name="Becker A."/>
            <person name="Abrahante J.E."/>
            <person name="Garbe J."/>
            <person name="Badalamenti J.P."/>
            <person name="Herman A."/>
            <person name="Mangelson H."/>
            <person name="Liachko I."/>
            <person name="Sullivan S."/>
            <person name="Sone E.D."/>
            <person name="Koren S."/>
            <person name="Silverstein K.A.T."/>
            <person name="Beckman K.B."/>
            <person name="Gohl D.M."/>
        </authorList>
    </citation>
    <scope>NUCLEOTIDE SEQUENCE</scope>
    <source>
        <strain evidence="1">Duluth1</strain>
        <tissue evidence="1">Whole animal</tissue>
    </source>
</reference>
<dbReference type="EMBL" id="JAIWYP010000007">
    <property type="protein sequence ID" value="KAH3794970.1"/>
    <property type="molecule type" value="Genomic_DNA"/>
</dbReference>
<proteinExistence type="predicted"/>